<dbReference type="Pfam" id="PF20990">
    <property type="entry name" value="DUF2207_C"/>
    <property type="match status" value="1"/>
</dbReference>
<sequence length="334" mass="38784">METMEISFLGLFIILSLLCIFVMYSEHRKKRQLTRELSFDLKTELDFQTLSPSIISQLLYGRGVYTRHIISSLFNLVRKRVLVFCKDDTAETYYFSLKGAVTEASAEHEKFFIDWMLFDVGKEGVFHSDDLFYFTQNQETREAFIKQLYTWEKIMKNELEDKGYLELFPTYKRVLLGLSVVMVVLGSGLFLASPFLSILYVLAGITTFIMMMTYSSMTKKGWTEYVKWERFSQQLKDATKKDIDEKEWLTTSFIYAIAFGLKNNYLEKIPIKDASKYEIRQEQLPLYFALGSGTTAVSLEGVEMVDELEALFEQILSPIASSSENDDFVSETYE</sequence>
<gene>
    <name evidence="3" type="ORF">CR203_03875</name>
</gene>
<dbReference type="AlphaFoldDB" id="A0A3A9KEV6"/>
<dbReference type="InterPro" id="IPR048389">
    <property type="entry name" value="YciQ-like_C"/>
</dbReference>
<evidence type="ECO:0000313" key="4">
    <source>
        <dbReference type="Proteomes" id="UP000281498"/>
    </source>
</evidence>
<protein>
    <recommendedName>
        <fullName evidence="2">Predicted membrane protein YciQ-like C-terminal domain-containing protein</fullName>
    </recommendedName>
</protein>
<proteinExistence type="predicted"/>
<feature type="transmembrane region" description="Helical" evidence="1">
    <location>
        <begin position="6"/>
        <end position="25"/>
    </location>
</feature>
<dbReference type="Proteomes" id="UP000281498">
    <property type="component" value="Unassembled WGS sequence"/>
</dbReference>
<dbReference type="OrthoDB" id="5507254at2"/>
<feature type="transmembrane region" description="Helical" evidence="1">
    <location>
        <begin position="198"/>
        <end position="217"/>
    </location>
</feature>
<organism evidence="3 4">
    <name type="scientific">Salipaludibacillus neizhouensis</name>
    <dbReference type="NCBI Taxonomy" id="885475"/>
    <lineage>
        <taxon>Bacteria</taxon>
        <taxon>Bacillati</taxon>
        <taxon>Bacillota</taxon>
        <taxon>Bacilli</taxon>
        <taxon>Bacillales</taxon>
        <taxon>Bacillaceae</taxon>
    </lineage>
</organism>
<keyword evidence="1" id="KW-0472">Membrane</keyword>
<dbReference type="EMBL" id="PDOE01000001">
    <property type="protein sequence ID" value="RKL69180.1"/>
    <property type="molecule type" value="Genomic_DNA"/>
</dbReference>
<accession>A0A3A9KEV6</accession>
<evidence type="ECO:0000256" key="1">
    <source>
        <dbReference type="SAM" id="Phobius"/>
    </source>
</evidence>
<feature type="domain" description="Predicted membrane protein YciQ-like C-terminal" evidence="2">
    <location>
        <begin position="50"/>
        <end position="267"/>
    </location>
</feature>
<dbReference type="RefSeq" id="WP_110936181.1">
    <property type="nucleotide sequence ID" value="NZ_KZ614146.1"/>
</dbReference>
<evidence type="ECO:0000259" key="2">
    <source>
        <dbReference type="Pfam" id="PF20990"/>
    </source>
</evidence>
<name>A0A3A9KEV6_9BACI</name>
<keyword evidence="1" id="KW-0812">Transmembrane</keyword>
<keyword evidence="1" id="KW-1133">Transmembrane helix</keyword>
<evidence type="ECO:0000313" key="3">
    <source>
        <dbReference type="EMBL" id="RKL69180.1"/>
    </source>
</evidence>
<feature type="transmembrane region" description="Helical" evidence="1">
    <location>
        <begin position="174"/>
        <end position="192"/>
    </location>
</feature>
<keyword evidence="4" id="KW-1185">Reference proteome</keyword>
<comment type="caution">
    <text evidence="3">The sequence shown here is derived from an EMBL/GenBank/DDBJ whole genome shotgun (WGS) entry which is preliminary data.</text>
</comment>
<reference evidence="3 4" key="1">
    <citation type="submission" date="2017-10" db="EMBL/GenBank/DDBJ databases">
        <title>Bacillus sp. nov., a halophilic bacterium isolated from a Keqin Lake.</title>
        <authorList>
            <person name="Wang H."/>
        </authorList>
    </citation>
    <scope>NUCLEOTIDE SEQUENCE [LARGE SCALE GENOMIC DNA]</scope>
    <source>
        <strain evidence="3 4">KCTC 13187</strain>
    </source>
</reference>